<reference evidence="2" key="1">
    <citation type="submission" date="2013-01" db="EMBL/GenBank/DDBJ databases">
        <title>Draft Genome Sequence of a Mulberry Tree, Morus notabilis C.K. Schneid.</title>
        <authorList>
            <person name="He N."/>
            <person name="Zhao S."/>
        </authorList>
    </citation>
    <scope>NUCLEOTIDE SEQUENCE</scope>
</reference>
<dbReference type="AlphaFoldDB" id="W9QBL5"/>
<evidence type="ECO:0000313" key="1">
    <source>
        <dbReference type="EMBL" id="EXB23141.1"/>
    </source>
</evidence>
<evidence type="ECO:0000313" key="2">
    <source>
        <dbReference type="Proteomes" id="UP000030645"/>
    </source>
</evidence>
<organism evidence="1 2">
    <name type="scientific">Morus notabilis</name>
    <dbReference type="NCBI Taxonomy" id="981085"/>
    <lineage>
        <taxon>Eukaryota</taxon>
        <taxon>Viridiplantae</taxon>
        <taxon>Streptophyta</taxon>
        <taxon>Embryophyta</taxon>
        <taxon>Tracheophyta</taxon>
        <taxon>Spermatophyta</taxon>
        <taxon>Magnoliopsida</taxon>
        <taxon>eudicotyledons</taxon>
        <taxon>Gunneridae</taxon>
        <taxon>Pentapetalae</taxon>
        <taxon>rosids</taxon>
        <taxon>fabids</taxon>
        <taxon>Rosales</taxon>
        <taxon>Moraceae</taxon>
        <taxon>Moreae</taxon>
        <taxon>Morus</taxon>
    </lineage>
</organism>
<proteinExistence type="predicted"/>
<dbReference type="Proteomes" id="UP000030645">
    <property type="component" value="Unassembled WGS sequence"/>
</dbReference>
<sequence length="215" mass="24280">MKTVERQEFLLASMIMQGSRNYVTFAVDKLLSSFSSLTKLGISGLTEGLSTGGSRWVSPHEPLVPRSKGLISDYEDKYPSLGYLEYNPPTGLTKEEVEKWKALYGFLVDFKLFYIKQNPNSGGQYMFALTKKHTIIIEEVKSADREWNNRYTMVQGPIDEAGSPWIALSVWRHPKRACTKFPAITNEFVENFVKMKNAQKTHPHIGGKTPLAVVA</sequence>
<gene>
    <name evidence="1" type="ORF">L484_016157</name>
</gene>
<accession>W9QBL5</accession>
<name>W9QBL5_9ROSA</name>
<protein>
    <submittedName>
        <fullName evidence="1">Uncharacterized protein</fullName>
    </submittedName>
</protein>
<dbReference type="EMBL" id="KE343313">
    <property type="protein sequence ID" value="EXB23141.1"/>
    <property type="molecule type" value="Genomic_DNA"/>
</dbReference>
<keyword evidence="2" id="KW-1185">Reference proteome</keyword>